<evidence type="ECO:0000313" key="3">
    <source>
        <dbReference type="Proteomes" id="UP001500928"/>
    </source>
</evidence>
<dbReference type="Gene3D" id="3.40.50.1820">
    <property type="entry name" value="alpha/beta hydrolase"/>
    <property type="match status" value="1"/>
</dbReference>
<keyword evidence="3" id="KW-1185">Reference proteome</keyword>
<reference evidence="3" key="1">
    <citation type="journal article" date="2019" name="Int. J. Syst. Evol. Microbiol.">
        <title>The Global Catalogue of Microorganisms (GCM) 10K type strain sequencing project: providing services to taxonomists for standard genome sequencing and annotation.</title>
        <authorList>
            <consortium name="The Broad Institute Genomics Platform"/>
            <consortium name="The Broad Institute Genome Sequencing Center for Infectious Disease"/>
            <person name="Wu L."/>
            <person name="Ma J."/>
        </authorList>
    </citation>
    <scope>NUCLEOTIDE SEQUENCE [LARGE SCALE GENOMIC DNA]</scope>
    <source>
        <strain evidence="3">JCM 17979</strain>
    </source>
</reference>
<accession>A0ABP9AG77</accession>
<evidence type="ECO:0000313" key="2">
    <source>
        <dbReference type="EMBL" id="GAA4780641.1"/>
    </source>
</evidence>
<dbReference type="Pfam" id="PF20434">
    <property type="entry name" value="BD-FAE"/>
    <property type="match status" value="1"/>
</dbReference>
<dbReference type="SUPFAM" id="SSF53474">
    <property type="entry name" value="alpha/beta-Hydrolases"/>
    <property type="match status" value="1"/>
</dbReference>
<dbReference type="Proteomes" id="UP001500928">
    <property type="component" value="Unassembled WGS sequence"/>
</dbReference>
<sequence>MAPTFFHDVPPARCTREDLLDVHVAEDATRPRPAVVFVHGGPIPPGHSPRNTDVFRGYGALAAAAGLIGITFDHHLHSGEHYPQAADDVAAAVARTRELPVVDADRLLLWFFSGGGAIAAAWLRDPPPWLRGIAWTYPILAPPPGWTGDVPRFDAVEAVGKHPALPTLLVRVGTEIEPARDTQDAFVAAADEAGAGLEILVIDHAGHGFEVQPYDAEARAVVDRAMAWAVATLRG</sequence>
<name>A0ABP9AG77_9PSEU</name>
<protein>
    <recommendedName>
        <fullName evidence="1">BD-FAE-like domain-containing protein</fullName>
    </recommendedName>
</protein>
<comment type="caution">
    <text evidence="2">The sequence shown here is derived from an EMBL/GenBank/DDBJ whole genome shotgun (WGS) entry which is preliminary data.</text>
</comment>
<proteinExistence type="predicted"/>
<dbReference type="EMBL" id="BAABHO010000007">
    <property type="protein sequence ID" value="GAA4780641.1"/>
    <property type="molecule type" value="Genomic_DNA"/>
</dbReference>
<evidence type="ECO:0000259" key="1">
    <source>
        <dbReference type="Pfam" id="PF20434"/>
    </source>
</evidence>
<feature type="domain" description="BD-FAE-like" evidence="1">
    <location>
        <begin position="20"/>
        <end position="120"/>
    </location>
</feature>
<dbReference type="InterPro" id="IPR029058">
    <property type="entry name" value="AB_hydrolase_fold"/>
</dbReference>
<organism evidence="2 3">
    <name type="scientific">Actinomycetospora chlora</name>
    <dbReference type="NCBI Taxonomy" id="663608"/>
    <lineage>
        <taxon>Bacteria</taxon>
        <taxon>Bacillati</taxon>
        <taxon>Actinomycetota</taxon>
        <taxon>Actinomycetes</taxon>
        <taxon>Pseudonocardiales</taxon>
        <taxon>Pseudonocardiaceae</taxon>
        <taxon>Actinomycetospora</taxon>
    </lineage>
</organism>
<dbReference type="RefSeq" id="WP_345411893.1">
    <property type="nucleotide sequence ID" value="NZ_BAABHO010000007.1"/>
</dbReference>
<dbReference type="InterPro" id="IPR049492">
    <property type="entry name" value="BD-FAE-like_dom"/>
</dbReference>
<gene>
    <name evidence="2" type="ORF">GCM10023200_12370</name>
</gene>